<evidence type="ECO:0000256" key="1">
    <source>
        <dbReference type="SAM" id="Phobius"/>
    </source>
</evidence>
<keyword evidence="2" id="KW-0732">Signal</keyword>
<dbReference type="AlphaFoldDB" id="A0A166D7B2"/>
<accession>A0A166D7B2</accession>
<keyword evidence="1" id="KW-0812">Transmembrane</keyword>
<keyword evidence="1" id="KW-0472">Membrane</keyword>
<organism evidence="3 4">
    <name type="scientific">Sistotremastrum suecicum HHB10207 ss-3</name>
    <dbReference type="NCBI Taxonomy" id="1314776"/>
    <lineage>
        <taxon>Eukaryota</taxon>
        <taxon>Fungi</taxon>
        <taxon>Dikarya</taxon>
        <taxon>Basidiomycota</taxon>
        <taxon>Agaricomycotina</taxon>
        <taxon>Agaricomycetes</taxon>
        <taxon>Sistotremastrales</taxon>
        <taxon>Sistotremastraceae</taxon>
        <taxon>Sistotremastrum</taxon>
    </lineage>
</organism>
<feature type="transmembrane region" description="Helical" evidence="1">
    <location>
        <begin position="132"/>
        <end position="151"/>
    </location>
</feature>
<sequence length="177" mass="20341">MHVVWLGFLAQIAAQVYLMLKAFPESIAYVDEPEWKLRVCALQSTPAQSEALWQYWIPPMVFEGLLFVFCIFKFATTVTELVSTPRGFFSKRRRTVSLMEIFLRDMMWYILCAFSFDLVACLLLRFKPQIMAFTNGYLLAGFSIVGTRIILRLHEADECRIRGTLGTITTVVGDFSI</sequence>
<keyword evidence="4" id="KW-1185">Reference proteome</keyword>
<proteinExistence type="predicted"/>
<gene>
    <name evidence="3" type="ORF">SISSUDRAFT_1047284</name>
</gene>
<feature type="transmembrane region" description="Helical" evidence="1">
    <location>
        <begin position="65"/>
        <end position="85"/>
    </location>
</feature>
<feature type="signal peptide" evidence="2">
    <location>
        <begin position="1"/>
        <end position="15"/>
    </location>
</feature>
<dbReference type="OrthoDB" id="3349377at2759"/>
<feature type="transmembrane region" description="Helical" evidence="1">
    <location>
        <begin position="106"/>
        <end position="126"/>
    </location>
</feature>
<feature type="chain" id="PRO_5012091061" evidence="2">
    <location>
        <begin position="16"/>
        <end position="177"/>
    </location>
</feature>
<protein>
    <submittedName>
        <fullName evidence="3">Uncharacterized protein</fullName>
    </submittedName>
</protein>
<dbReference type="Proteomes" id="UP000076798">
    <property type="component" value="Unassembled WGS sequence"/>
</dbReference>
<name>A0A166D7B2_9AGAM</name>
<keyword evidence="1" id="KW-1133">Transmembrane helix</keyword>
<evidence type="ECO:0000313" key="3">
    <source>
        <dbReference type="EMBL" id="KZT38209.1"/>
    </source>
</evidence>
<evidence type="ECO:0000313" key="4">
    <source>
        <dbReference type="Proteomes" id="UP000076798"/>
    </source>
</evidence>
<reference evidence="3 4" key="1">
    <citation type="journal article" date="2016" name="Mol. Biol. Evol.">
        <title>Comparative Genomics of Early-Diverging Mushroom-Forming Fungi Provides Insights into the Origins of Lignocellulose Decay Capabilities.</title>
        <authorList>
            <person name="Nagy L.G."/>
            <person name="Riley R."/>
            <person name="Tritt A."/>
            <person name="Adam C."/>
            <person name="Daum C."/>
            <person name="Floudas D."/>
            <person name="Sun H."/>
            <person name="Yadav J.S."/>
            <person name="Pangilinan J."/>
            <person name="Larsson K.H."/>
            <person name="Matsuura K."/>
            <person name="Barry K."/>
            <person name="Labutti K."/>
            <person name="Kuo R."/>
            <person name="Ohm R.A."/>
            <person name="Bhattacharya S.S."/>
            <person name="Shirouzu T."/>
            <person name="Yoshinaga Y."/>
            <person name="Martin F.M."/>
            <person name="Grigoriev I.V."/>
            <person name="Hibbett D.S."/>
        </authorList>
    </citation>
    <scope>NUCLEOTIDE SEQUENCE [LARGE SCALE GENOMIC DNA]</scope>
    <source>
        <strain evidence="3 4">HHB10207 ss-3</strain>
    </source>
</reference>
<dbReference type="EMBL" id="KV428067">
    <property type="protein sequence ID" value="KZT38209.1"/>
    <property type="molecule type" value="Genomic_DNA"/>
</dbReference>
<evidence type="ECO:0000256" key="2">
    <source>
        <dbReference type="SAM" id="SignalP"/>
    </source>
</evidence>